<dbReference type="PANTHER" id="PTHR24411">
    <property type="entry name" value="NUCLEAR FACTOR ERYTHROID 2-RELATED FACTOR"/>
    <property type="match status" value="1"/>
</dbReference>
<evidence type="ECO:0000313" key="10">
    <source>
        <dbReference type="Proteomes" id="UP000694580"/>
    </source>
</evidence>
<dbReference type="GeneTree" id="ENSGT00950000182892"/>
<evidence type="ECO:0000256" key="6">
    <source>
        <dbReference type="ARBA" id="ARBA00023242"/>
    </source>
</evidence>
<keyword evidence="4" id="KW-0010">Activator</keyword>
<evidence type="ECO:0000256" key="1">
    <source>
        <dbReference type="ARBA" id="ARBA00008157"/>
    </source>
</evidence>
<dbReference type="InterPro" id="IPR004827">
    <property type="entry name" value="bZIP"/>
</dbReference>
<dbReference type="PROSITE" id="PS00036">
    <property type="entry name" value="BZIP_BASIC"/>
    <property type="match status" value="1"/>
</dbReference>
<organism evidence="9 10">
    <name type="scientific">Denticeps clupeoides</name>
    <name type="common">denticle herring</name>
    <dbReference type="NCBI Taxonomy" id="299321"/>
    <lineage>
        <taxon>Eukaryota</taxon>
        <taxon>Metazoa</taxon>
        <taxon>Chordata</taxon>
        <taxon>Craniata</taxon>
        <taxon>Vertebrata</taxon>
        <taxon>Euteleostomi</taxon>
        <taxon>Actinopterygii</taxon>
        <taxon>Neopterygii</taxon>
        <taxon>Teleostei</taxon>
        <taxon>Clupei</taxon>
        <taxon>Clupeiformes</taxon>
        <taxon>Denticipitoidei</taxon>
        <taxon>Denticipitidae</taxon>
        <taxon>Denticeps</taxon>
    </lineage>
</organism>
<feature type="region of interest" description="Disordered" evidence="7">
    <location>
        <begin position="291"/>
        <end position="314"/>
    </location>
</feature>
<dbReference type="SMART" id="SM00338">
    <property type="entry name" value="BRLZ"/>
    <property type="match status" value="1"/>
</dbReference>
<feature type="region of interest" description="Disordered" evidence="7">
    <location>
        <begin position="513"/>
        <end position="534"/>
    </location>
</feature>
<evidence type="ECO:0000256" key="4">
    <source>
        <dbReference type="ARBA" id="ARBA00023159"/>
    </source>
</evidence>
<dbReference type="Proteomes" id="UP000694580">
    <property type="component" value="Chromosome 9"/>
</dbReference>
<sequence length="534" mass="57594">MQQVKKYLTEGLIQAAILLSLLGPPPVPGPHAKCPELHRQLALRDVRALAAPARRRFPTRLDAWLVHLVRGDEAREPPQDAPVEAGGHVTAASDEVTIEVLLIIMVQYHNAELHHTQVQTGRLCSRTRFVLSRFYLSSPNISCCSVHRMFILAVCVCVCVIVQDLERLADLGVADLSAAISHNVSLQEAMVTRARWSSGQPGPSLLRLESSNSSLPDAPSGDGGELPPPPFPLVNNASGNGGAPAGGGGYLDEAVFEQIGLLGLEGLDVIGCELLGEVGLAAGSALLLDDPDSDSGLSVESSRSSASPCISSSSGSLLEYEGGATGYSSEVESLPPKGVAYAERVYHDHAYCAQPLPASIKQEVESEEEEEEELSRDGQRVRALGLPYSALQIVNMPMEHFLELLEGRGLSGPEAGLLRDVRRRGKNKLAAQNCRKRKLEAIAGLQLEVEGLAARREHLLRERNHVGRALALAKRQVQALSHEVLLGLRDERGRPLTPNRHALHCTADGRVVVRRRGGSDAGKNNNKRKKEKKP</sequence>
<dbReference type="SUPFAM" id="SSF47454">
    <property type="entry name" value="A DNA-binding domain in eukaryotic transcription factors"/>
    <property type="match status" value="1"/>
</dbReference>
<keyword evidence="10" id="KW-1185">Reference proteome</keyword>
<keyword evidence="5" id="KW-0804">Transcription</keyword>
<name>A0AAY4BEK1_9TELE</name>
<dbReference type="InterPro" id="IPR004826">
    <property type="entry name" value="bZIP_Maf"/>
</dbReference>
<reference evidence="9 10" key="1">
    <citation type="submission" date="2020-06" db="EMBL/GenBank/DDBJ databases">
        <authorList>
            <consortium name="Wellcome Sanger Institute Data Sharing"/>
        </authorList>
    </citation>
    <scope>NUCLEOTIDE SEQUENCE [LARGE SCALE GENOMIC DNA]</scope>
</reference>
<evidence type="ECO:0000313" key="9">
    <source>
        <dbReference type="Ensembl" id="ENSDCDP00010019358.1"/>
    </source>
</evidence>
<gene>
    <name evidence="9" type="primary">NFE2L3</name>
</gene>
<comment type="similarity">
    <text evidence="1">Belongs to the bZIP family. CNC subfamily.</text>
</comment>
<evidence type="ECO:0000256" key="2">
    <source>
        <dbReference type="ARBA" id="ARBA00023015"/>
    </source>
</evidence>
<keyword evidence="2" id="KW-0805">Transcription regulation</keyword>
<dbReference type="Pfam" id="PF03131">
    <property type="entry name" value="bZIP_Maf"/>
    <property type="match status" value="1"/>
</dbReference>
<feature type="domain" description="BZIP" evidence="8">
    <location>
        <begin position="417"/>
        <end position="480"/>
    </location>
</feature>
<feature type="region of interest" description="Disordered" evidence="7">
    <location>
        <begin position="207"/>
        <end position="238"/>
    </location>
</feature>
<proteinExistence type="inferred from homology"/>
<evidence type="ECO:0000259" key="8">
    <source>
        <dbReference type="PROSITE" id="PS50217"/>
    </source>
</evidence>
<feature type="compositionally biased region" description="Basic residues" evidence="7">
    <location>
        <begin position="525"/>
        <end position="534"/>
    </location>
</feature>
<protein>
    <recommendedName>
        <fullName evidence="8">BZIP domain-containing protein</fullName>
    </recommendedName>
</protein>
<dbReference type="Gene3D" id="1.10.880.10">
    <property type="entry name" value="Transcription factor, Skn-1-like, DNA-binding domain"/>
    <property type="match status" value="1"/>
</dbReference>
<evidence type="ECO:0000256" key="7">
    <source>
        <dbReference type="SAM" id="MobiDB-lite"/>
    </source>
</evidence>
<reference evidence="9" key="3">
    <citation type="submission" date="2025-09" db="UniProtKB">
        <authorList>
            <consortium name="Ensembl"/>
        </authorList>
    </citation>
    <scope>IDENTIFICATION</scope>
</reference>
<evidence type="ECO:0000256" key="3">
    <source>
        <dbReference type="ARBA" id="ARBA00023125"/>
    </source>
</evidence>
<reference evidence="9" key="2">
    <citation type="submission" date="2025-08" db="UniProtKB">
        <authorList>
            <consortium name="Ensembl"/>
        </authorList>
    </citation>
    <scope>IDENTIFICATION</scope>
</reference>
<accession>A0AAY4BEK1</accession>
<evidence type="ECO:0000256" key="5">
    <source>
        <dbReference type="ARBA" id="ARBA00023163"/>
    </source>
</evidence>
<dbReference type="Ensembl" id="ENSDCDT00010020468.1">
    <property type="protein sequence ID" value="ENSDCDP00010019358.1"/>
    <property type="gene ID" value="ENSDCDG00010008751.1"/>
</dbReference>
<dbReference type="InterPro" id="IPR047167">
    <property type="entry name" value="NFE2-like"/>
</dbReference>
<keyword evidence="6" id="KW-0539">Nucleus</keyword>
<dbReference type="InterPro" id="IPR008917">
    <property type="entry name" value="TF_DNA-bd_sf"/>
</dbReference>
<dbReference type="AlphaFoldDB" id="A0AAY4BEK1"/>
<dbReference type="GO" id="GO:0000981">
    <property type="term" value="F:DNA-binding transcription factor activity, RNA polymerase II-specific"/>
    <property type="evidence" value="ECO:0007669"/>
    <property type="project" value="TreeGrafter"/>
</dbReference>
<dbReference type="GO" id="GO:0005634">
    <property type="term" value="C:nucleus"/>
    <property type="evidence" value="ECO:0007669"/>
    <property type="project" value="TreeGrafter"/>
</dbReference>
<dbReference type="PANTHER" id="PTHR24411:SF8">
    <property type="entry name" value="NUCLEAR FACTOR ERYTHROID 2-RELATED FACTOR 3"/>
    <property type="match status" value="1"/>
</dbReference>
<dbReference type="PROSITE" id="PS50217">
    <property type="entry name" value="BZIP"/>
    <property type="match status" value="1"/>
</dbReference>
<dbReference type="GO" id="GO:0000978">
    <property type="term" value="F:RNA polymerase II cis-regulatory region sequence-specific DNA binding"/>
    <property type="evidence" value="ECO:0007669"/>
    <property type="project" value="InterPro"/>
</dbReference>
<keyword evidence="3" id="KW-0238">DNA-binding</keyword>